<dbReference type="PANTHER" id="PTHR42968">
    <property type="entry name" value="WD REPEAT-CONTAINING"/>
    <property type="match status" value="1"/>
</dbReference>
<protein>
    <submittedName>
        <fullName evidence="1">Uncharacterized protein</fullName>
    </submittedName>
</protein>
<dbReference type="AlphaFoldDB" id="A0A8C0WGG3"/>
<evidence type="ECO:0000313" key="1">
    <source>
        <dbReference type="Ensembl" id="ENSCCNP00000011332.1"/>
    </source>
</evidence>
<dbReference type="PANTHER" id="PTHR42968:SF28">
    <property type="entry name" value="WD REPEAT DOMAIN 87"/>
    <property type="match status" value="1"/>
</dbReference>
<sequence>MRLEAGEQLSRDSFYRLSQLLRDYTSKGYWDCIHLSNLKIIAKHLRQILDLSHTDISQPCKDVLSPIHLKVIPPIRRKEGETKKKAVSIPVLALPSTTKRITDPMAVNWHVLGEPYRSARIRQLSNAVKDMEMRHSYPAKRDILMRAHASVDKQTLALMFQKDLAAFKGKGKFPRLPKLEKTQPISRKKEKLPPWETFVALYHVLRMLQQRYAEDTAAWMEQFHQIVDLYQLKSPQIQRLLRELLLREEPQPHELIYNEALKAMELVPGERLLYCLICGGSHTPAGSLKFHDVIPLPGQNTVDTVQPIGIAQYGFLELAWKSLPQVKSLPH</sequence>
<accession>A0A8C0WGG3</accession>
<proteinExistence type="predicted"/>
<dbReference type="Ensembl" id="ENSCCNT00000014840.1">
    <property type="protein sequence ID" value="ENSCCNP00000011332.1"/>
    <property type="gene ID" value="ENSCCNG00000011762.1"/>
</dbReference>
<name>A0A8C0WGG3_CASCN</name>
<reference evidence="1" key="1">
    <citation type="submission" date="2023-09" db="UniProtKB">
        <authorList>
            <consortium name="Ensembl"/>
        </authorList>
    </citation>
    <scope>IDENTIFICATION</scope>
</reference>
<organism evidence="1">
    <name type="scientific">Castor canadensis</name>
    <name type="common">American beaver</name>
    <dbReference type="NCBI Taxonomy" id="51338"/>
    <lineage>
        <taxon>Eukaryota</taxon>
        <taxon>Metazoa</taxon>
        <taxon>Chordata</taxon>
        <taxon>Craniata</taxon>
        <taxon>Vertebrata</taxon>
        <taxon>Euteleostomi</taxon>
        <taxon>Mammalia</taxon>
        <taxon>Eutheria</taxon>
        <taxon>Euarchontoglires</taxon>
        <taxon>Glires</taxon>
        <taxon>Rodentia</taxon>
        <taxon>Castorimorpha</taxon>
        <taxon>Castoridae</taxon>
        <taxon>Castor</taxon>
    </lineage>
</organism>